<dbReference type="EMBL" id="BBNY01000008">
    <property type="protein sequence ID" value="GAL89345.1"/>
    <property type="molecule type" value="Genomic_DNA"/>
</dbReference>
<proteinExistence type="inferred from homology"/>
<dbReference type="EC" id="2.5.1.49" evidence="5"/>
<dbReference type="GO" id="GO:0003962">
    <property type="term" value="F:cystathionine gamma-synthase activity"/>
    <property type="evidence" value="ECO:0007669"/>
    <property type="project" value="UniProtKB-EC"/>
</dbReference>
<dbReference type="InterPro" id="IPR015422">
    <property type="entry name" value="PyrdxlP-dep_Trfase_small"/>
</dbReference>
<comment type="caution">
    <text evidence="5">The sequence shown here is derived from an EMBL/GenBank/DDBJ whole genome shotgun (WGS) entry which is preliminary data.</text>
</comment>
<reference evidence="9" key="1">
    <citation type="journal article" date="2014" name="Genome Announc.">
        <title>Draft Genome Sequence of Marine Flavobacterium Jejuia pallidilutea Strain 11shimoA1 and Pigmentation Mutants.</title>
        <authorList>
            <person name="Takatani N."/>
            <person name="Nakanishi M."/>
            <person name="Meirelles P."/>
            <person name="Mino S."/>
            <person name="Suda W."/>
            <person name="Oshima K."/>
            <person name="Hattori M."/>
            <person name="Ohkuma M."/>
            <person name="Hosokawa M."/>
            <person name="Miyashita K."/>
            <person name="Thompson F.L."/>
            <person name="Niwa A."/>
            <person name="Sawabe T."/>
            <person name="Sawabe T."/>
        </authorList>
    </citation>
    <scope>NUCLEOTIDE SEQUENCE [LARGE SCALE GENOMIC DNA]</scope>
    <source>
        <strain evidence="9">JCM 19538</strain>
    </source>
</reference>
<evidence type="ECO:0000256" key="4">
    <source>
        <dbReference type="RuleBase" id="RU362118"/>
    </source>
</evidence>
<dbReference type="GO" id="GO:0016846">
    <property type="term" value="F:carbon-sulfur lyase activity"/>
    <property type="evidence" value="ECO:0007669"/>
    <property type="project" value="TreeGrafter"/>
</dbReference>
<dbReference type="Proteomes" id="UP000029646">
    <property type="component" value="Unassembled WGS sequence"/>
</dbReference>
<dbReference type="EMBL" id="BBNS01000042">
    <property type="protein sequence ID" value="GAL73160.1"/>
    <property type="molecule type" value="Genomic_DNA"/>
</dbReference>
<comment type="cofactor">
    <cofactor evidence="1 4">
        <name>pyridoxal 5'-phosphate</name>
        <dbReference type="ChEBI" id="CHEBI:597326"/>
    </cofactor>
</comment>
<organism evidence="5 8">
    <name type="scientific">Jejuia pallidilutea</name>
    <dbReference type="NCBI Taxonomy" id="504487"/>
    <lineage>
        <taxon>Bacteria</taxon>
        <taxon>Pseudomonadati</taxon>
        <taxon>Bacteroidota</taxon>
        <taxon>Flavobacteriia</taxon>
        <taxon>Flavobacteriales</taxon>
        <taxon>Flavobacteriaceae</taxon>
        <taxon>Jejuia</taxon>
    </lineage>
</organism>
<dbReference type="RefSeq" id="WP_042244621.1">
    <property type="nucleotide sequence ID" value="NZ_BBNR01000014.1"/>
</dbReference>
<dbReference type="Proteomes" id="UP000029641">
    <property type="component" value="Unassembled WGS sequence"/>
</dbReference>
<evidence type="ECO:0000313" key="6">
    <source>
        <dbReference type="EMBL" id="GAL73160.1"/>
    </source>
</evidence>
<dbReference type="SUPFAM" id="SSF53383">
    <property type="entry name" value="PLP-dependent transferases"/>
    <property type="match status" value="1"/>
</dbReference>
<keyword evidence="9" id="KW-1185">Reference proteome</keyword>
<evidence type="ECO:0000256" key="3">
    <source>
        <dbReference type="PIRSR" id="PIRSR001434-2"/>
    </source>
</evidence>
<dbReference type="AlphaFoldDB" id="A0A090VT61"/>
<dbReference type="InterPro" id="IPR015421">
    <property type="entry name" value="PyrdxlP-dep_Trfase_major"/>
</dbReference>
<sequence>MSFKPANSIQDLQYFGEFGGVNPSISDSSTYTFLSAKTMFDTFEGNADGCYLYSRHSSPSNLYLGAALAAMEHTETANVTASGMGAITSVMLQLCNAGDHIISSRTIYGGTYAFFKNFIPKFNIETSFVDITKLDVVEAAITKNTKVIYCESVSNPLLEVADIKNLAKIAKKHGLKLVVDNTFSPLSISPAILGADVVIHSLTKFINGSSDTVGGVVCGSQEFINALRNVNDGACMLLGATMDSLRASSILKNLRTLHIRMQQHSKNGMFLAEKFEAEGLKTVYPGLKSHPSHQLFKNMMNTEYGFGGMLTIDVGSLNKANALMELMQHKNLGYLAVSLGFYKTLFSAPGTSTSSEIPEEEQNQMGLSDGLIRFSIGLDADIERTYGVMRKCMLEIGVLKA</sequence>
<keyword evidence="2 3" id="KW-0663">Pyridoxal phosphate</keyword>
<gene>
    <name evidence="5" type="ORF">JCM19301_2813</name>
    <name evidence="6" type="ORF">JCM19302_3041</name>
    <name evidence="7" type="ORF">JCM19538_1339</name>
</gene>
<evidence type="ECO:0000256" key="1">
    <source>
        <dbReference type="ARBA" id="ARBA00001933"/>
    </source>
</evidence>
<dbReference type="GO" id="GO:0019346">
    <property type="term" value="P:transsulfuration"/>
    <property type="evidence" value="ECO:0007669"/>
    <property type="project" value="InterPro"/>
</dbReference>
<evidence type="ECO:0000313" key="7">
    <source>
        <dbReference type="EMBL" id="GAL89345.1"/>
    </source>
</evidence>
<accession>A0A090VT61</accession>
<dbReference type="InterPro" id="IPR000277">
    <property type="entry name" value="Cys/Met-Metab_PyrdxlP-dep_enz"/>
</dbReference>
<dbReference type="GO" id="GO:0003961">
    <property type="term" value="F:O-acetylhomoserine aminocarboxypropyltransferase activity"/>
    <property type="evidence" value="ECO:0007669"/>
    <property type="project" value="UniProtKB-EC"/>
</dbReference>
<keyword evidence="5" id="KW-0808">Transferase</keyword>
<evidence type="ECO:0000313" key="9">
    <source>
        <dbReference type="Proteomes" id="UP000030184"/>
    </source>
</evidence>
<name>A0A090VT61_9FLAO</name>
<dbReference type="InterPro" id="IPR015424">
    <property type="entry name" value="PyrdxlP-dep_Trfase"/>
</dbReference>
<protein>
    <submittedName>
        <fullName evidence="5">O-acetylhomoserine sulfhydrylase</fullName>
        <ecNumber evidence="5">2.5.1.48</ecNumber>
        <ecNumber evidence="5">2.5.1.49</ecNumber>
    </submittedName>
</protein>
<evidence type="ECO:0000256" key="2">
    <source>
        <dbReference type="ARBA" id="ARBA00022898"/>
    </source>
</evidence>
<dbReference type="PIRSF" id="PIRSF001434">
    <property type="entry name" value="CGS"/>
    <property type="match status" value="1"/>
</dbReference>
<dbReference type="Gene3D" id="3.40.640.10">
    <property type="entry name" value="Type I PLP-dependent aspartate aminotransferase-like (Major domain)"/>
    <property type="match status" value="1"/>
</dbReference>
<dbReference type="eggNOG" id="COG0626">
    <property type="taxonomic scope" value="Bacteria"/>
</dbReference>
<comment type="similarity">
    <text evidence="4">Belongs to the trans-sulfuration enzymes family.</text>
</comment>
<dbReference type="PANTHER" id="PTHR11808:SF80">
    <property type="entry name" value="CYSTATHIONINE GAMMA-LYASE"/>
    <property type="match status" value="1"/>
</dbReference>
<dbReference type="OrthoDB" id="9803729at2"/>
<dbReference type="GO" id="GO:0005737">
    <property type="term" value="C:cytoplasm"/>
    <property type="evidence" value="ECO:0007669"/>
    <property type="project" value="TreeGrafter"/>
</dbReference>
<feature type="modified residue" description="N6-(pyridoxal phosphate)lysine" evidence="3">
    <location>
        <position position="204"/>
    </location>
</feature>
<dbReference type="PANTHER" id="PTHR11808">
    <property type="entry name" value="TRANS-SULFURATION ENZYME FAMILY MEMBER"/>
    <property type="match status" value="1"/>
</dbReference>
<dbReference type="Proteomes" id="UP000030184">
    <property type="component" value="Unassembled WGS sequence"/>
</dbReference>
<dbReference type="Gene3D" id="3.90.1150.10">
    <property type="entry name" value="Aspartate Aminotransferase, domain 1"/>
    <property type="match status" value="1"/>
</dbReference>
<dbReference type="EMBL" id="BBNR01000014">
    <property type="protein sequence ID" value="GAL67901.1"/>
    <property type="molecule type" value="Genomic_DNA"/>
</dbReference>
<dbReference type="Pfam" id="PF01053">
    <property type="entry name" value="Cys_Met_Meta_PP"/>
    <property type="match status" value="1"/>
</dbReference>
<evidence type="ECO:0000313" key="5">
    <source>
        <dbReference type="EMBL" id="GAL67901.1"/>
    </source>
</evidence>
<dbReference type="STRING" id="504487.JCM19538_1339"/>
<dbReference type="GO" id="GO:0030170">
    <property type="term" value="F:pyridoxal phosphate binding"/>
    <property type="evidence" value="ECO:0007669"/>
    <property type="project" value="InterPro"/>
</dbReference>
<dbReference type="FunFam" id="3.40.640.10:FF:000046">
    <property type="entry name" value="Cystathionine gamma-lyase"/>
    <property type="match status" value="1"/>
</dbReference>
<dbReference type="EC" id="2.5.1.48" evidence="5"/>
<evidence type="ECO:0000313" key="8">
    <source>
        <dbReference type="Proteomes" id="UP000029641"/>
    </source>
</evidence>